<dbReference type="SUPFAM" id="SSF54001">
    <property type="entry name" value="Cysteine proteinases"/>
    <property type="match status" value="1"/>
</dbReference>
<keyword evidence="3" id="KW-1015">Disulfide bond</keyword>
<keyword evidence="5" id="KW-1133">Transmembrane helix</keyword>
<evidence type="ECO:0000313" key="10">
    <source>
        <dbReference type="Proteomes" id="UP000002899"/>
    </source>
</evidence>
<feature type="domain" description="Peptidase C1A papain C-terminal" evidence="6">
    <location>
        <begin position="235"/>
        <end position="442"/>
    </location>
</feature>
<dbReference type="EMBL" id="LN871599">
    <property type="protein sequence ID" value="CCF76154.1"/>
    <property type="molecule type" value="Genomic_DNA"/>
</dbReference>
<gene>
    <name evidence="8" type="ORF">BmR1_04g09925</name>
    <name evidence="9" type="ORF">BmR1_04g09940</name>
</gene>
<dbReference type="InterPro" id="IPR013128">
    <property type="entry name" value="Peptidase_C1A"/>
</dbReference>
<reference evidence="9 10" key="1">
    <citation type="journal article" date="2012" name="Nucleic Acids Res.">
        <title>Sequencing of the smallest Apicomplexan genome from the human pathogen Babesia microti.</title>
        <authorList>
            <person name="Cornillot E."/>
            <person name="Hadj-Kaddour K."/>
            <person name="Dassouli A."/>
            <person name="Noel B."/>
            <person name="Ranwez V."/>
            <person name="Vacherie B."/>
            <person name="Augagneur Y."/>
            <person name="Bres V."/>
            <person name="Duclos A."/>
            <person name="Randazzo S."/>
            <person name="Carcy B."/>
            <person name="Debierre-Grockiego F."/>
            <person name="Delbecq S."/>
            <person name="Moubri-Menage K."/>
            <person name="Shams-Eldin H."/>
            <person name="Usmani-Brown S."/>
            <person name="Bringaud F."/>
            <person name="Wincker P."/>
            <person name="Vivares C.P."/>
            <person name="Schwarz R.T."/>
            <person name="Schetters T.P."/>
            <person name="Krause P.J."/>
            <person name="Gorenflot A."/>
            <person name="Berry V."/>
            <person name="Barbe V."/>
            <person name="Ben Mamoun C."/>
        </authorList>
    </citation>
    <scope>NUCLEOTIDE SEQUENCE [LARGE SCALE GENOMIC DNA]</scope>
    <source>
        <strain evidence="9 10">RI</strain>
    </source>
</reference>
<reference evidence="9 10" key="4">
    <citation type="journal article" date="2016" name="Sci. Rep.">
        <title>Genome-wide diversity and gene expression profiling of Babesia microti isolates identify polymorphic genes that mediate host-pathogen interactions.</title>
        <authorList>
            <person name="Silva J.C."/>
            <person name="Cornillot E."/>
            <person name="McCracken C."/>
            <person name="Usmani-Brown S."/>
            <person name="Dwivedi A."/>
            <person name="Ifeonu O.O."/>
            <person name="Crabtree J."/>
            <person name="Gotia H.T."/>
            <person name="Virji A.Z."/>
            <person name="Reynes C."/>
            <person name="Colinge J."/>
            <person name="Kumar V."/>
            <person name="Lawres L."/>
            <person name="Pazzi J.E."/>
            <person name="Pablo J.V."/>
            <person name="Hung C."/>
            <person name="Brancato J."/>
            <person name="Kumari P."/>
            <person name="Orvis J."/>
            <person name="Tretina K."/>
            <person name="Chibucos M."/>
            <person name="Ott S."/>
            <person name="Sadzewicz L."/>
            <person name="Sengamalay N."/>
            <person name="Shetty A.C."/>
            <person name="Su Q."/>
            <person name="Tallon L."/>
            <person name="Fraser C.M."/>
            <person name="Frutos R."/>
            <person name="Molina D.M."/>
            <person name="Krause P.J."/>
            <person name="Ben Mamoun C."/>
        </authorList>
    </citation>
    <scope>NUCLEOTIDE SEQUENCE [LARGE SCALE GENOMIC DNA]</scope>
    <source>
        <strain evidence="9 10">RI</strain>
    </source>
</reference>
<dbReference type="PROSITE" id="PS00639">
    <property type="entry name" value="THIOL_PROTEASE_HIS"/>
    <property type="match status" value="1"/>
</dbReference>
<dbReference type="AlphaFoldDB" id="I7IA61"/>
<dbReference type="Pfam" id="PF00112">
    <property type="entry name" value="Peptidase_C1"/>
    <property type="match status" value="1"/>
</dbReference>
<dbReference type="VEuPathDB" id="PiroplasmaDB:BmR1_04g09940"/>
<dbReference type="InterPro" id="IPR039417">
    <property type="entry name" value="Peptidase_C1A_papain-like"/>
</dbReference>
<feature type="transmembrane region" description="Helical" evidence="5">
    <location>
        <begin position="48"/>
        <end position="71"/>
    </location>
</feature>
<dbReference type="EC" id="3.4.22.-" evidence="9"/>
<reference evidence="9" key="2">
    <citation type="submission" date="2012-02" db="EMBL/GenBank/DDBJ databases">
        <authorList>
            <person name="Feng W."/>
            <person name="Liu Z."/>
            <person name="Li S."/>
            <person name="Tang W."/>
            <person name="Yang J."/>
        </authorList>
    </citation>
    <scope>NUCLEOTIDE SEQUENCE</scope>
    <source>
        <strain evidence="9">RI</strain>
    </source>
</reference>
<sequence>MATDLKLLGSEPLSRSETEADLGHVSSSKFKFKSYFFKAISFLKTYKFYSILAASAIAIATFIVILIVAFYETEASRQVKARLIDDMLSGQSLYNCYPYDQQRYHVGKPAQKPESVGEFIVRTLTEHGYTIDPDLEAKIYKEFNIFMAKFGKIYFTPKEKGDKYINFRKSYEIVMAHNNNKNVSYKMALGQFSDKSPEEFENSVLNPMMSNEHYVNAIKSGRFNLFRPDPRQEGIPEQFIWDHKFLGPVLNQGACGSCWAFATAGAVQSLFNIVNNSKLVLSPQELVDCTINANGCKGGNPIYAFNYVRDHGLCTLNDYPYVGFQQKCSSSSCKHKIPIKNKMLVTSGFDIALAQGSPMVVGIDANGPFQHYSHGIFEAPCTPGTSNHAVLLVGYGVDKETGKKYWVIKNSWGPDWGEKGYARILRSDDGNGADCNLTKFGLMPL</sequence>
<evidence type="ECO:0000256" key="2">
    <source>
        <dbReference type="ARBA" id="ARBA00023145"/>
    </source>
</evidence>
<dbReference type="InterPro" id="IPR000668">
    <property type="entry name" value="Peptidase_C1A_C"/>
</dbReference>
<protein>
    <submittedName>
        <fullName evidence="9">Papain family cysteine protease</fullName>
        <ecNumber evidence="9">3.4.22.-</ecNumber>
    </submittedName>
</protein>
<dbReference type="PANTHER" id="PTHR12411">
    <property type="entry name" value="CYSTEINE PROTEASE FAMILY C1-RELATED"/>
    <property type="match status" value="1"/>
</dbReference>
<reference evidence="9 10" key="3">
    <citation type="journal article" date="2013" name="PLoS ONE">
        <title>Whole genome mapping and re-organization of the nuclear and mitochondrial genomes of Babesia microti isolates.</title>
        <authorList>
            <person name="Cornillot E."/>
            <person name="Dassouli A."/>
            <person name="Garg A."/>
            <person name="Pachikara N."/>
            <person name="Randazzo S."/>
            <person name="Depoix D."/>
            <person name="Carcy B."/>
            <person name="Delbecq S."/>
            <person name="Frutos R."/>
            <person name="Silva J.C."/>
            <person name="Sutton R."/>
            <person name="Krause P.J."/>
            <person name="Mamoun C.B."/>
        </authorList>
    </citation>
    <scope>NUCLEOTIDE SEQUENCE [LARGE SCALE GENOMIC DNA]</scope>
    <source>
        <strain evidence="9 10">RI</strain>
    </source>
</reference>
<accession>I7IA61</accession>
<dbReference type="GeneID" id="24426611"/>
<keyword evidence="5" id="KW-0472">Membrane</keyword>
<dbReference type="Gene3D" id="3.90.70.10">
    <property type="entry name" value="Cysteine proteinases"/>
    <property type="match status" value="1"/>
</dbReference>
<keyword evidence="4" id="KW-0325">Glycoprotein</keyword>
<evidence type="ECO:0000313" key="9">
    <source>
        <dbReference type="EMBL" id="CCF76154.1"/>
    </source>
</evidence>
<dbReference type="GO" id="GO:0006508">
    <property type="term" value="P:proteolysis"/>
    <property type="evidence" value="ECO:0007669"/>
    <property type="project" value="UniProtKB-KW"/>
</dbReference>
<evidence type="ECO:0000313" key="8">
    <source>
        <dbReference type="EMBL" id="CCF76151.1"/>
    </source>
</evidence>
<dbReference type="SMART" id="SM00645">
    <property type="entry name" value="Pept_C1"/>
    <property type="match status" value="1"/>
</dbReference>
<dbReference type="PROSITE" id="PS00139">
    <property type="entry name" value="THIOL_PROTEASE_CYS"/>
    <property type="match status" value="1"/>
</dbReference>
<name>I7IA61_BABMR</name>
<dbReference type="PRINTS" id="PR00705">
    <property type="entry name" value="PAPAIN"/>
</dbReference>
<dbReference type="InterPro" id="IPR025660">
    <property type="entry name" value="Pept_his_AS"/>
</dbReference>
<dbReference type="KEGG" id="bmic:BmR1_04g09940"/>
<dbReference type="CDD" id="cd02248">
    <property type="entry name" value="Peptidase_C1A"/>
    <property type="match status" value="1"/>
</dbReference>
<dbReference type="SMR" id="I7IA61"/>
<evidence type="ECO:0000256" key="1">
    <source>
        <dbReference type="ARBA" id="ARBA00008455"/>
    </source>
</evidence>
<dbReference type="InterPro" id="IPR013201">
    <property type="entry name" value="Prot_inhib_I29"/>
</dbReference>
<dbReference type="RefSeq" id="XP_012650559.1">
    <property type="nucleotide sequence ID" value="XM_012795105.1"/>
</dbReference>
<dbReference type="Pfam" id="PF08246">
    <property type="entry name" value="Inhibitor_I29"/>
    <property type="match status" value="1"/>
</dbReference>
<evidence type="ECO:0000256" key="4">
    <source>
        <dbReference type="ARBA" id="ARBA00023180"/>
    </source>
</evidence>
<dbReference type="OrthoDB" id="190265at2759"/>
<dbReference type="InterPro" id="IPR038765">
    <property type="entry name" value="Papain-like_cys_pep_sf"/>
</dbReference>
<keyword evidence="9" id="KW-0378">Hydrolase</keyword>
<proteinExistence type="inferred from homology"/>
<dbReference type="GeneID" id="24426608"/>
<dbReference type="KEGG" id="bmic:BmR1_04g09925"/>
<comment type="similarity">
    <text evidence="1">Belongs to the peptidase C1 family.</text>
</comment>
<keyword evidence="9" id="KW-0645">Protease</keyword>
<dbReference type="SMART" id="SM00848">
    <property type="entry name" value="Inhibitor_I29"/>
    <property type="match status" value="1"/>
</dbReference>
<keyword evidence="5" id="KW-0812">Transmembrane</keyword>
<organism evidence="9 10">
    <name type="scientific">Babesia microti (strain RI)</name>
    <dbReference type="NCBI Taxonomy" id="1133968"/>
    <lineage>
        <taxon>Eukaryota</taxon>
        <taxon>Sar</taxon>
        <taxon>Alveolata</taxon>
        <taxon>Apicomplexa</taxon>
        <taxon>Aconoidasida</taxon>
        <taxon>Piroplasmida</taxon>
        <taxon>Babesiidae</taxon>
        <taxon>Babesia</taxon>
    </lineage>
</organism>
<dbReference type="EMBL" id="LN871599">
    <property type="protein sequence ID" value="CCF76151.1"/>
    <property type="molecule type" value="Genomic_DNA"/>
</dbReference>
<keyword evidence="10" id="KW-1185">Reference proteome</keyword>
<evidence type="ECO:0000256" key="5">
    <source>
        <dbReference type="SAM" id="Phobius"/>
    </source>
</evidence>
<evidence type="ECO:0000259" key="6">
    <source>
        <dbReference type="SMART" id="SM00645"/>
    </source>
</evidence>
<dbReference type="VEuPathDB" id="PiroplasmaDB:BmR1_04g09925"/>
<evidence type="ECO:0000259" key="7">
    <source>
        <dbReference type="SMART" id="SM00848"/>
    </source>
</evidence>
<feature type="domain" description="Cathepsin propeptide inhibitor" evidence="7">
    <location>
        <begin position="143"/>
        <end position="200"/>
    </location>
</feature>
<dbReference type="GO" id="GO:0008234">
    <property type="term" value="F:cysteine-type peptidase activity"/>
    <property type="evidence" value="ECO:0007669"/>
    <property type="project" value="InterPro"/>
</dbReference>
<keyword evidence="2" id="KW-0865">Zymogen</keyword>
<dbReference type="RefSeq" id="XP_012650562.1">
    <property type="nucleotide sequence ID" value="XM_012795108.1"/>
</dbReference>
<dbReference type="Proteomes" id="UP000002899">
    <property type="component" value="Chromosome IV"/>
</dbReference>
<dbReference type="InterPro" id="IPR000169">
    <property type="entry name" value="Pept_cys_AS"/>
</dbReference>
<evidence type="ECO:0000256" key="3">
    <source>
        <dbReference type="ARBA" id="ARBA00023157"/>
    </source>
</evidence>